<proteinExistence type="predicted"/>
<dbReference type="GeneID" id="29125701"/>
<organism evidence="1 2">
    <name type="scientific">Arthrobacter phage BarretLemon</name>
    <dbReference type="NCBI Taxonomy" id="1796994"/>
    <lineage>
        <taxon>Viruses</taxon>
        <taxon>Duplodnaviria</taxon>
        <taxon>Heunggongvirae</taxon>
        <taxon>Uroviricota</taxon>
        <taxon>Caudoviricetes</taxon>
        <taxon>Berryhillviridae</taxon>
        <taxon>Marthavirus</taxon>
        <taxon>Marthavirus barretlemon</taxon>
    </lineage>
</organism>
<evidence type="ECO:0000313" key="2">
    <source>
        <dbReference type="Proteomes" id="UP000204546"/>
    </source>
</evidence>
<dbReference type="KEGG" id="vg:29125701"/>
<dbReference type="EMBL" id="KU647629">
    <property type="protein sequence ID" value="AMM44523.1"/>
    <property type="molecule type" value="Genomic_DNA"/>
</dbReference>
<protein>
    <submittedName>
        <fullName evidence="1">Uncharacterized protein</fullName>
    </submittedName>
</protein>
<evidence type="ECO:0000313" key="1">
    <source>
        <dbReference type="EMBL" id="AMM44523.1"/>
    </source>
</evidence>
<gene>
    <name evidence="1" type="primary">61</name>
    <name evidence="1" type="ORF">BARRETLEMON_61</name>
</gene>
<name>A0A140G788_9CAUD</name>
<dbReference type="RefSeq" id="YP_009303130.1">
    <property type="nucleotide sequence ID" value="NC_031252.1"/>
</dbReference>
<dbReference type="Proteomes" id="UP000204546">
    <property type="component" value="Segment"/>
</dbReference>
<reference evidence="2" key="1">
    <citation type="submission" date="2016-02" db="EMBL/GenBank/DDBJ databases">
        <authorList>
            <person name="Wen L."/>
            <person name="He K."/>
            <person name="Yang H."/>
        </authorList>
    </citation>
    <scope>NUCLEOTIDE SEQUENCE [LARGE SCALE GENOMIC DNA]</scope>
</reference>
<sequence length="68" mass="7538">MAEFEFKVALHAMIDVTSAPVLRKIAHDFVENLPDDPSYSDMSSASVANDFMKALAESMSWKDEGITE</sequence>
<keyword evidence="2" id="KW-1185">Reference proteome</keyword>
<accession>A0A140G788</accession>